<dbReference type="EMBL" id="JBBKZT010000019">
    <property type="protein sequence ID" value="MEJ8851036.1"/>
    <property type="molecule type" value="Genomic_DNA"/>
</dbReference>
<feature type="signal peptide" evidence="6">
    <location>
        <begin position="1"/>
        <end position="47"/>
    </location>
</feature>
<evidence type="ECO:0000256" key="3">
    <source>
        <dbReference type="ARBA" id="ARBA00022723"/>
    </source>
</evidence>
<sequence>MGSNPLNKSSAQRGRAPSRGSARRLPRSWLAALALAIASLPAGTAVAGEAQPLAADPAMEARVNDIASELRCLVCQNETLAASQSSLAEDLRKQIEHQLAQGRSPRQIRAYMVERYGEFVLYRPAFNATTALLWIGPFAMLGAAFAYLLRTLRRRNVDGGPAELDAVERKRVQQLLEGGVGES</sequence>
<keyword evidence="10" id="KW-1185">Reference proteome</keyword>
<dbReference type="CDD" id="cd16378">
    <property type="entry name" value="CcmH_N"/>
    <property type="match status" value="1"/>
</dbReference>
<reference evidence="9 10" key="1">
    <citation type="submission" date="2024-03" db="EMBL/GenBank/DDBJ databases">
        <title>Novel species of the genus Variovorax.</title>
        <authorList>
            <person name="Liu Q."/>
            <person name="Xin Y.-H."/>
        </authorList>
    </citation>
    <scope>NUCLEOTIDE SEQUENCE [LARGE SCALE GENOMIC DNA]</scope>
    <source>
        <strain evidence="9 10">KACC 18900</strain>
    </source>
</reference>
<feature type="compositionally biased region" description="Low complexity" evidence="7">
    <location>
        <begin position="9"/>
        <end position="20"/>
    </location>
</feature>
<keyword evidence="2 6" id="KW-0349">Heme</keyword>
<dbReference type="RefSeq" id="WP_340346552.1">
    <property type="nucleotide sequence ID" value="NZ_JBBKZT010000019.1"/>
</dbReference>
<feature type="transmembrane region" description="Helical" evidence="6">
    <location>
        <begin position="131"/>
        <end position="149"/>
    </location>
</feature>
<keyword evidence="5 6" id="KW-0408">Iron</keyword>
<dbReference type="PANTHER" id="PTHR47870">
    <property type="entry name" value="CYTOCHROME C-TYPE BIOGENESIS PROTEIN CCMH"/>
    <property type="match status" value="1"/>
</dbReference>
<proteinExistence type="inferred from homology"/>
<protein>
    <recommendedName>
        <fullName evidence="6">Cytochrome c-type biogenesis protein</fullName>
    </recommendedName>
</protein>
<comment type="similarity">
    <text evidence="1 6">Belongs to the CcmH/CycL/Ccl2/NrfF family.</text>
</comment>
<dbReference type="InterPro" id="IPR051263">
    <property type="entry name" value="C-type_cytochrome_biogenesis"/>
</dbReference>
<evidence type="ECO:0000256" key="6">
    <source>
        <dbReference type="RuleBase" id="RU364112"/>
    </source>
</evidence>
<dbReference type="InterPro" id="IPR038297">
    <property type="entry name" value="CcmH/CycL/NrfF/Ccl2_sf"/>
</dbReference>
<dbReference type="Proteomes" id="UP001385892">
    <property type="component" value="Unassembled WGS sequence"/>
</dbReference>
<evidence type="ECO:0000256" key="1">
    <source>
        <dbReference type="ARBA" id="ARBA00010342"/>
    </source>
</evidence>
<comment type="caution">
    <text evidence="9">The sequence shown here is derived from an EMBL/GenBank/DDBJ whole genome shotgun (WGS) entry which is preliminary data.</text>
</comment>
<evidence type="ECO:0000259" key="8">
    <source>
        <dbReference type="Pfam" id="PF03918"/>
    </source>
</evidence>
<evidence type="ECO:0000313" key="9">
    <source>
        <dbReference type="EMBL" id="MEJ8851036.1"/>
    </source>
</evidence>
<dbReference type="InterPro" id="IPR005616">
    <property type="entry name" value="CcmH/CycL/Ccl2/NrfF_N"/>
</dbReference>
<feature type="chain" id="PRO_5045011977" description="Cytochrome c-type biogenesis protein" evidence="6">
    <location>
        <begin position="48"/>
        <end position="183"/>
    </location>
</feature>
<comment type="function">
    <text evidence="6">Possible subunit of a heme lyase.</text>
</comment>
<feature type="region of interest" description="Disordered" evidence="7">
    <location>
        <begin position="1"/>
        <end position="22"/>
    </location>
</feature>
<evidence type="ECO:0000256" key="2">
    <source>
        <dbReference type="ARBA" id="ARBA00022617"/>
    </source>
</evidence>
<keyword evidence="3 6" id="KW-0479">Metal-binding</keyword>
<gene>
    <name evidence="9" type="ORF">WKW82_30650</name>
</gene>
<evidence type="ECO:0000256" key="5">
    <source>
        <dbReference type="ARBA" id="ARBA00023004"/>
    </source>
</evidence>
<feature type="domain" description="CcmH/CycL/Ccl2/NrfF N-terminal" evidence="8">
    <location>
        <begin position="37"/>
        <end position="176"/>
    </location>
</feature>
<name>A0ABU8WU10_9BURK</name>
<dbReference type="Gene3D" id="1.10.8.640">
    <property type="entry name" value="Cytochrome C biogenesis protein"/>
    <property type="match status" value="1"/>
</dbReference>
<dbReference type="Pfam" id="PF03918">
    <property type="entry name" value="CcmH"/>
    <property type="match status" value="1"/>
</dbReference>
<keyword evidence="6" id="KW-0472">Membrane</keyword>
<evidence type="ECO:0000256" key="7">
    <source>
        <dbReference type="SAM" id="MobiDB-lite"/>
    </source>
</evidence>
<keyword evidence="4 6" id="KW-0732">Signal</keyword>
<keyword evidence="6" id="KW-1133">Transmembrane helix</keyword>
<evidence type="ECO:0000256" key="4">
    <source>
        <dbReference type="ARBA" id="ARBA00022729"/>
    </source>
</evidence>
<evidence type="ECO:0000313" key="10">
    <source>
        <dbReference type="Proteomes" id="UP001385892"/>
    </source>
</evidence>
<accession>A0ABU8WU10</accession>
<organism evidence="9 10">
    <name type="scientific">Variovorax rhizosphaerae</name>
    <dbReference type="NCBI Taxonomy" id="1836200"/>
    <lineage>
        <taxon>Bacteria</taxon>
        <taxon>Pseudomonadati</taxon>
        <taxon>Pseudomonadota</taxon>
        <taxon>Betaproteobacteria</taxon>
        <taxon>Burkholderiales</taxon>
        <taxon>Comamonadaceae</taxon>
        <taxon>Variovorax</taxon>
    </lineage>
</organism>
<dbReference type="PANTHER" id="PTHR47870:SF4">
    <property type="entry name" value="CYTOCHROME C-TYPE BIOGENESIS PROTEIN CYCH"/>
    <property type="match status" value="1"/>
</dbReference>
<keyword evidence="6" id="KW-0812">Transmembrane</keyword>